<keyword evidence="7 8" id="KW-0472">Membrane</keyword>
<evidence type="ECO:0000256" key="7">
    <source>
        <dbReference type="ARBA" id="ARBA00023136"/>
    </source>
</evidence>
<dbReference type="Pfam" id="PF01925">
    <property type="entry name" value="TauE"/>
    <property type="match status" value="1"/>
</dbReference>
<reference evidence="9" key="2">
    <citation type="submission" date="2021-04" db="EMBL/GenBank/DDBJ databases">
        <authorList>
            <person name="Gilroy R."/>
        </authorList>
    </citation>
    <scope>NUCLEOTIDE SEQUENCE</scope>
    <source>
        <strain evidence="9">ChiGjej4B4-7305</strain>
    </source>
</reference>
<evidence type="ECO:0000256" key="1">
    <source>
        <dbReference type="ARBA" id="ARBA00004651"/>
    </source>
</evidence>
<organism evidence="9 10">
    <name type="scientific">Candidatus Ruania gallistercoris</name>
    <dbReference type="NCBI Taxonomy" id="2838746"/>
    <lineage>
        <taxon>Bacteria</taxon>
        <taxon>Bacillati</taxon>
        <taxon>Actinomycetota</taxon>
        <taxon>Actinomycetes</taxon>
        <taxon>Micrococcales</taxon>
        <taxon>Ruaniaceae</taxon>
        <taxon>Ruania</taxon>
    </lineage>
</organism>
<feature type="transmembrane region" description="Helical" evidence="8">
    <location>
        <begin position="127"/>
        <end position="150"/>
    </location>
</feature>
<feature type="transmembrane region" description="Helical" evidence="8">
    <location>
        <begin position="162"/>
        <end position="183"/>
    </location>
</feature>
<dbReference type="EMBL" id="DXBY01000306">
    <property type="protein sequence ID" value="HIZ37639.1"/>
    <property type="molecule type" value="Genomic_DNA"/>
</dbReference>
<keyword evidence="6 8" id="KW-1133">Transmembrane helix</keyword>
<feature type="transmembrane region" description="Helical" evidence="8">
    <location>
        <begin position="195"/>
        <end position="215"/>
    </location>
</feature>
<dbReference type="InterPro" id="IPR002781">
    <property type="entry name" value="TM_pro_TauE-like"/>
</dbReference>
<feature type="transmembrane region" description="Helical" evidence="8">
    <location>
        <begin position="96"/>
        <end position="115"/>
    </location>
</feature>
<keyword evidence="4 8" id="KW-1003">Cell membrane</keyword>
<name>A0A9D2EHC1_9MICO</name>
<evidence type="ECO:0000256" key="6">
    <source>
        <dbReference type="ARBA" id="ARBA00022989"/>
    </source>
</evidence>
<sequence>MELAIVVVICAVLFGVTLQRTSGMGTGLALSPALTLTVGPVSGILLTNMTTVVSALFLIVAVRADIDWRRYLRIAPTAVLGSVPAALLVHSTDSGWLEVIIGATLLLSLAAIALLPRLPEVPPMGAGIAAGVLGGFLNTSVGVAAAVLLAYAHMTRWEQRSFAATLQPIFLTMGLVSLLTKTLVGAASDGSLPPWYLVVAAIGAVPLGAVLGGRVAARVSPRVARRIAVVVVVLGATLTLVRGLAGVVTG</sequence>
<keyword evidence="3" id="KW-0813">Transport</keyword>
<evidence type="ECO:0000256" key="8">
    <source>
        <dbReference type="RuleBase" id="RU363041"/>
    </source>
</evidence>
<comment type="similarity">
    <text evidence="2 8">Belongs to the 4-toluene sulfonate uptake permease (TSUP) (TC 2.A.102) family.</text>
</comment>
<gene>
    <name evidence="9" type="ORF">H9815_17830</name>
</gene>
<feature type="transmembrane region" description="Helical" evidence="8">
    <location>
        <begin position="43"/>
        <end position="64"/>
    </location>
</feature>
<dbReference type="AlphaFoldDB" id="A0A9D2EHC1"/>
<dbReference type="InterPro" id="IPR052017">
    <property type="entry name" value="TSUP"/>
</dbReference>
<feature type="transmembrane region" description="Helical" evidence="8">
    <location>
        <begin position="227"/>
        <end position="248"/>
    </location>
</feature>
<dbReference type="GO" id="GO:0005886">
    <property type="term" value="C:plasma membrane"/>
    <property type="evidence" value="ECO:0007669"/>
    <property type="project" value="UniProtKB-SubCell"/>
</dbReference>
<protein>
    <recommendedName>
        <fullName evidence="8">Probable membrane transporter protein</fullName>
    </recommendedName>
</protein>
<evidence type="ECO:0000313" key="10">
    <source>
        <dbReference type="Proteomes" id="UP000824037"/>
    </source>
</evidence>
<accession>A0A9D2EHC1</accession>
<proteinExistence type="inferred from homology"/>
<dbReference type="PANTHER" id="PTHR30269">
    <property type="entry name" value="TRANSMEMBRANE PROTEIN YFCA"/>
    <property type="match status" value="1"/>
</dbReference>
<dbReference type="Proteomes" id="UP000824037">
    <property type="component" value="Unassembled WGS sequence"/>
</dbReference>
<reference evidence="9" key="1">
    <citation type="journal article" date="2021" name="PeerJ">
        <title>Extensive microbial diversity within the chicken gut microbiome revealed by metagenomics and culture.</title>
        <authorList>
            <person name="Gilroy R."/>
            <person name="Ravi A."/>
            <person name="Getino M."/>
            <person name="Pursley I."/>
            <person name="Horton D.L."/>
            <person name="Alikhan N.F."/>
            <person name="Baker D."/>
            <person name="Gharbi K."/>
            <person name="Hall N."/>
            <person name="Watson M."/>
            <person name="Adriaenssens E.M."/>
            <person name="Foster-Nyarko E."/>
            <person name="Jarju S."/>
            <person name="Secka A."/>
            <person name="Antonio M."/>
            <person name="Oren A."/>
            <person name="Chaudhuri R.R."/>
            <person name="La Ragione R."/>
            <person name="Hildebrand F."/>
            <person name="Pallen M.J."/>
        </authorList>
    </citation>
    <scope>NUCLEOTIDE SEQUENCE</scope>
    <source>
        <strain evidence="9">ChiGjej4B4-7305</strain>
    </source>
</reference>
<evidence type="ECO:0000313" key="9">
    <source>
        <dbReference type="EMBL" id="HIZ37639.1"/>
    </source>
</evidence>
<evidence type="ECO:0000256" key="4">
    <source>
        <dbReference type="ARBA" id="ARBA00022475"/>
    </source>
</evidence>
<comment type="subcellular location">
    <subcellularLocation>
        <location evidence="1 8">Cell membrane</location>
        <topology evidence="1 8">Multi-pass membrane protein</topology>
    </subcellularLocation>
</comment>
<keyword evidence="5 8" id="KW-0812">Transmembrane</keyword>
<evidence type="ECO:0000256" key="5">
    <source>
        <dbReference type="ARBA" id="ARBA00022692"/>
    </source>
</evidence>
<evidence type="ECO:0000256" key="2">
    <source>
        <dbReference type="ARBA" id="ARBA00009142"/>
    </source>
</evidence>
<evidence type="ECO:0000256" key="3">
    <source>
        <dbReference type="ARBA" id="ARBA00022448"/>
    </source>
</evidence>
<dbReference type="PANTHER" id="PTHR30269:SF37">
    <property type="entry name" value="MEMBRANE TRANSPORTER PROTEIN"/>
    <property type="match status" value="1"/>
</dbReference>
<comment type="caution">
    <text evidence="9">The sequence shown here is derived from an EMBL/GenBank/DDBJ whole genome shotgun (WGS) entry which is preliminary data.</text>
</comment>